<dbReference type="AlphaFoldDB" id="A0A0D6M436"/>
<organism evidence="3 4">
    <name type="scientific">Ancylostoma ceylanicum</name>
    <dbReference type="NCBI Taxonomy" id="53326"/>
    <lineage>
        <taxon>Eukaryota</taxon>
        <taxon>Metazoa</taxon>
        <taxon>Ecdysozoa</taxon>
        <taxon>Nematoda</taxon>
        <taxon>Chromadorea</taxon>
        <taxon>Rhabditida</taxon>
        <taxon>Rhabditina</taxon>
        <taxon>Rhabditomorpha</taxon>
        <taxon>Strongyloidea</taxon>
        <taxon>Ancylostomatidae</taxon>
        <taxon>Ancylostomatinae</taxon>
        <taxon>Ancylostoma</taxon>
    </lineage>
</organism>
<name>A0A0D6M436_9BILA</name>
<sequence length="473" mass="53199">MTGRVVGEVTAGRKGDGAGQSARRLARPFGAGAGSSLYGLVTQRYVQKQRVKAVQDTLCLNWEQTAHAAERRKREDLQKKLQATEMELASVKQRASWQEKEMELLKLLLKSPSVPNFVPDKSLHFHVICDLLSEVAYFRKKETFPTKTMVLVCCYVTLDLKDAEAKHTFRKELKHESPSEVTSPMDAGSSTQQPQNLLLGIAQYILCQLCPEQAPDLKVMEDHFLRAHVNKEKRNCEACPSEDQPDLIQHMRRHTNRMNVTPDMNEESNRVLVLLEEIQETQLNILERLSRPNETFSVELARLNNLLLEIPVVSKAKGSKEEGRPIVAEMRTYLGRDPGCLMISDVEHYLPILRTLATDIVQICERIEALRNRLAAIKDLLLRAMCCSATAIECAAGLVCLRAVVVSPQKSFILSGCHVPEDGLIGNDAALAVFLVIDQHMLLEHHSPISAICLPRWVGKKWQVHLRIKPTNV</sequence>
<feature type="region of interest" description="Disordered" evidence="2">
    <location>
        <begin position="171"/>
        <end position="192"/>
    </location>
</feature>
<evidence type="ECO:0000256" key="1">
    <source>
        <dbReference type="SAM" id="Coils"/>
    </source>
</evidence>
<gene>
    <name evidence="3" type="ORF">ANCCEY_02062</name>
</gene>
<dbReference type="Proteomes" id="UP000054495">
    <property type="component" value="Unassembled WGS sequence"/>
</dbReference>
<evidence type="ECO:0000256" key="2">
    <source>
        <dbReference type="SAM" id="MobiDB-lite"/>
    </source>
</evidence>
<keyword evidence="1" id="KW-0175">Coiled coil</keyword>
<proteinExistence type="predicted"/>
<dbReference type="EMBL" id="KE124804">
    <property type="protein sequence ID" value="EPB78885.1"/>
    <property type="molecule type" value="Genomic_DNA"/>
</dbReference>
<reference evidence="3 4" key="1">
    <citation type="submission" date="2013-05" db="EMBL/GenBank/DDBJ databases">
        <title>Draft genome of the parasitic nematode Anyclostoma ceylanicum.</title>
        <authorList>
            <person name="Mitreva M."/>
        </authorList>
    </citation>
    <scope>NUCLEOTIDE SEQUENCE [LARGE SCALE GENOMIC DNA]</scope>
</reference>
<evidence type="ECO:0000313" key="3">
    <source>
        <dbReference type="EMBL" id="EPB78885.1"/>
    </source>
</evidence>
<feature type="coiled-coil region" evidence="1">
    <location>
        <begin position="67"/>
        <end position="94"/>
    </location>
</feature>
<protein>
    <submittedName>
        <fullName evidence="3">Uncharacterized protein</fullName>
    </submittedName>
</protein>
<keyword evidence="4" id="KW-1185">Reference proteome</keyword>
<evidence type="ECO:0000313" key="4">
    <source>
        <dbReference type="Proteomes" id="UP000054495"/>
    </source>
</evidence>
<feature type="region of interest" description="Disordered" evidence="2">
    <location>
        <begin position="1"/>
        <end position="22"/>
    </location>
</feature>
<accession>A0A0D6M436</accession>